<protein>
    <submittedName>
        <fullName evidence="1">Uncharacterized protein</fullName>
    </submittedName>
</protein>
<accession>A0A504JQN8</accession>
<name>A0A504JQN8_9FLAO</name>
<dbReference type="EMBL" id="VFWZ01000001">
    <property type="protein sequence ID" value="TPN89121.1"/>
    <property type="molecule type" value="Genomic_DNA"/>
</dbReference>
<comment type="caution">
    <text evidence="1">The sequence shown here is derived from an EMBL/GenBank/DDBJ whole genome shotgun (WGS) entry which is preliminary data.</text>
</comment>
<evidence type="ECO:0000313" key="1">
    <source>
        <dbReference type="EMBL" id="TPN89121.1"/>
    </source>
</evidence>
<dbReference type="AlphaFoldDB" id="A0A504JQN8"/>
<proteinExistence type="predicted"/>
<evidence type="ECO:0000313" key="2">
    <source>
        <dbReference type="Proteomes" id="UP000315540"/>
    </source>
</evidence>
<organism evidence="1 2">
    <name type="scientific">Aquimarina algicola</name>
    <dbReference type="NCBI Taxonomy" id="2589995"/>
    <lineage>
        <taxon>Bacteria</taxon>
        <taxon>Pseudomonadati</taxon>
        <taxon>Bacteroidota</taxon>
        <taxon>Flavobacteriia</taxon>
        <taxon>Flavobacteriales</taxon>
        <taxon>Flavobacteriaceae</taxon>
        <taxon>Aquimarina</taxon>
    </lineage>
</organism>
<reference evidence="1 2" key="1">
    <citation type="submission" date="2019-06" db="EMBL/GenBank/DDBJ databases">
        <authorList>
            <person name="Meng X."/>
        </authorList>
    </citation>
    <scope>NUCLEOTIDE SEQUENCE [LARGE SCALE GENOMIC DNA]</scope>
    <source>
        <strain evidence="1 2">M625</strain>
    </source>
</reference>
<dbReference type="Proteomes" id="UP000315540">
    <property type="component" value="Unassembled WGS sequence"/>
</dbReference>
<dbReference type="OrthoDB" id="3117604at2"/>
<gene>
    <name evidence="1" type="ORF">FHK87_02550</name>
</gene>
<dbReference type="RefSeq" id="WP_140589396.1">
    <property type="nucleotide sequence ID" value="NZ_VFWZ01000001.1"/>
</dbReference>
<keyword evidence="2" id="KW-1185">Reference proteome</keyword>
<sequence length="93" mass="10860">MTFKEQLDKLIHPDFRCEISIGKIDVPPYSCYSYESEFVEVFAIGGTQECLQQIGKEISRRKSKYSFPVTVQIFEEETGILLWNGALYRDYVH</sequence>